<dbReference type="Gene3D" id="2.160.20.10">
    <property type="entry name" value="Single-stranded right-handed beta-helix, Pectin lyase-like"/>
    <property type="match status" value="1"/>
</dbReference>
<dbReference type="STRING" id="1346286.SAMN05444362_10276"/>
<dbReference type="AlphaFoldDB" id="A0A1M4VYS7"/>
<dbReference type="GO" id="GO:0004650">
    <property type="term" value="F:polygalacturonase activity"/>
    <property type="evidence" value="ECO:0007669"/>
    <property type="project" value="InterPro"/>
</dbReference>
<dbReference type="Pfam" id="PF00295">
    <property type="entry name" value="Glyco_hydro_28"/>
    <property type="match status" value="1"/>
</dbReference>
<evidence type="ECO:0000256" key="2">
    <source>
        <dbReference type="ARBA" id="ARBA00022801"/>
    </source>
</evidence>
<reference evidence="8" key="1">
    <citation type="submission" date="2016-11" db="EMBL/GenBank/DDBJ databases">
        <authorList>
            <person name="Varghese N."/>
            <person name="Submissions S."/>
        </authorList>
    </citation>
    <scope>NUCLEOTIDE SEQUENCE [LARGE SCALE GENOMIC DNA]</scope>
    <source>
        <strain evidence="8">DSM 27370</strain>
    </source>
</reference>
<dbReference type="PANTHER" id="PTHR31339:SF9">
    <property type="entry name" value="PLASMIN AND FIBRONECTIN-BINDING PROTEIN A"/>
    <property type="match status" value="1"/>
</dbReference>
<evidence type="ECO:0000313" key="7">
    <source>
        <dbReference type="EMBL" id="SHE74116.1"/>
    </source>
</evidence>
<evidence type="ECO:0000256" key="1">
    <source>
        <dbReference type="ARBA" id="ARBA00008834"/>
    </source>
</evidence>
<keyword evidence="3 4" id="KW-0326">Glycosidase</keyword>
<dbReference type="GO" id="GO:0005975">
    <property type="term" value="P:carbohydrate metabolic process"/>
    <property type="evidence" value="ECO:0007669"/>
    <property type="project" value="InterPro"/>
</dbReference>
<dbReference type="InterPro" id="IPR000743">
    <property type="entry name" value="Glyco_hydro_28"/>
</dbReference>
<feature type="signal peptide" evidence="5">
    <location>
        <begin position="1"/>
        <end position="19"/>
    </location>
</feature>
<dbReference type="InterPro" id="IPR024535">
    <property type="entry name" value="RHGA/B-epi-like_pectate_lyase"/>
</dbReference>
<accession>A0A1M4VYS7</accession>
<gene>
    <name evidence="7" type="ORF">SAMN05444362_10276</name>
</gene>
<proteinExistence type="inferred from homology"/>
<evidence type="ECO:0000256" key="3">
    <source>
        <dbReference type="ARBA" id="ARBA00023295"/>
    </source>
</evidence>
<organism evidence="7 8">
    <name type="scientific">Dysgonomonas macrotermitis</name>
    <dbReference type="NCBI Taxonomy" id="1346286"/>
    <lineage>
        <taxon>Bacteria</taxon>
        <taxon>Pseudomonadati</taxon>
        <taxon>Bacteroidota</taxon>
        <taxon>Bacteroidia</taxon>
        <taxon>Bacteroidales</taxon>
        <taxon>Dysgonomonadaceae</taxon>
        <taxon>Dysgonomonas</taxon>
    </lineage>
</organism>
<comment type="similarity">
    <text evidence="1 4">Belongs to the glycosyl hydrolase 28 family.</text>
</comment>
<dbReference type="PANTHER" id="PTHR31339">
    <property type="entry name" value="PECTIN LYASE-RELATED"/>
    <property type="match status" value="1"/>
</dbReference>
<evidence type="ECO:0000259" key="6">
    <source>
        <dbReference type="Pfam" id="PF12708"/>
    </source>
</evidence>
<evidence type="ECO:0000313" key="8">
    <source>
        <dbReference type="Proteomes" id="UP000184480"/>
    </source>
</evidence>
<dbReference type="Pfam" id="PF12708">
    <property type="entry name" value="Pect-lyase_RHGA_epim"/>
    <property type="match status" value="1"/>
</dbReference>
<protein>
    <submittedName>
        <fullName evidence="7">Polygalacturonase</fullName>
    </submittedName>
</protein>
<evidence type="ECO:0000256" key="5">
    <source>
        <dbReference type="SAM" id="SignalP"/>
    </source>
</evidence>
<dbReference type="EMBL" id="FQUC01000002">
    <property type="protein sequence ID" value="SHE74116.1"/>
    <property type="molecule type" value="Genomic_DNA"/>
</dbReference>
<dbReference type="RefSeq" id="WP_062176772.1">
    <property type="nucleotide sequence ID" value="NZ_BBXL01000002.1"/>
</dbReference>
<keyword evidence="2 4" id="KW-0378">Hydrolase</keyword>
<dbReference type="OrthoDB" id="9795222at2"/>
<dbReference type="SMART" id="SM00710">
    <property type="entry name" value="PbH1"/>
    <property type="match status" value="6"/>
</dbReference>
<dbReference type="InterPro" id="IPR006626">
    <property type="entry name" value="PbH1"/>
</dbReference>
<evidence type="ECO:0000256" key="4">
    <source>
        <dbReference type="RuleBase" id="RU361169"/>
    </source>
</evidence>
<dbReference type="InterPro" id="IPR011050">
    <property type="entry name" value="Pectin_lyase_fold/virulence"/>
</dbReference>
<keyword evidence="5" id="KW-0732">Signal</keyword>
<name>A0A1M4VYS7_9BACT</name>
<dbReference type="InterPro" id="IPR012334">
    <property type="entry name" value="Pectin_lyas_fold"/>
</dbReference>
<dbReference type="SUPFAM" id="SSF51126">
    <property type="entry name" value="Pectin lyase-like"/>
    <property type="match status" value="1"/>
</dbReference>
<feature type="chain" id="PRO_5009908000" evidence="5">
    <location>
        <begin position="20"/>
        <end position="528"/>
    </location>
</feature>
<feature type="domain" description="Rhamnogalacturonase A/B/Epimerase-like pectate lyase" evidence="6">
    <location>
        <begin position="22"/>
        <end position="101"/>
    </location>
</feature>
<dbReference type="InterPro" id="IPR051801">
    <property type="entry name" value="GH28_Enzymes"/>
</dbReference>
<keyword evidence="8" id="KW-1185">Reference proteome</keyword>
<sequence>MKKHCLLSLLLCLCTLTKAEVINLKTFGGKADGKTSNTAIIKKAIEKLSTEGGGTLFFPAGTYLTGPIVLKSNITLDIEAGATIKFSDDFSEYTPFVEMRYEGVVMKSFCPMIYAYEQQNITIKGEGTIDGNGKKWWYGTFSIEGAHKDEDFRKELAGYQDMWSKENPNFTIEEQSDWKRTLGKRFFRPPLMQPYKCKDFKVEGVTIINSPFWTINPEFCENVTVQGVTINNPDAPNTDGINPSSCKNVLISDCHITVGDDCITLKSGRDLQGREYATPCENITITNCVMLAGHGGVVIGSEMSGDVRKVTISNCVFDGTDRGIRLKSTRGRGGIVEEIRVSNIVMKNIVGEAITLNLFYSNVPAEEFSERTPVFRNIHISGLTGSEVNTACTVLGIEEALISDISFSDINIDAKTGFVINKAKDITLDNVRVNTEIGAAFKISDTENIRINNVYSPKPLAGKPVMEVTDVKDMFIQGCFPEKGSSSFIQLDGQQTDNIILVNNYLNRLSNPIVRAATLNNSANIIEK</sequence>
<dbReference type="PROSITE" id="PS00502">
    <property type="entry name" value="POLYGALACTURONASE"/>
    <property type="match status" value="1"/>
</dbReference>
<dbReference type="Proteomes" id="UP000184480">
    <property type="component" value="Unassembled WGS sequence"/>
</dbReference>